<evidence type="ECO:0000313" key="5">
    <source>
        <dbReference type="Ensembl" id="ENSSAUP00010055586.1"/>
    </source>
</evidence>
<dbReference type="GO" id="GO:0007062">
    <property type="term" value="P:sister chromatid cohesion"/>
    <property type="evidence" value="ECO:0007669"/>
    <property type="project" value="UniProtKB-UniRule"/>
</dbReference>
<sequence>MSSPSASPIPTSPDPSLLQQPSQGTNRQASHRPVIEEDPGISAVDIYDAVCSGKTAMVTVVDEWLDCYKRSRETGLLVLINFIVRSCGCKGVVSREMFDSMQNAEIIGTLTKEFNEESVNYPLCTPGPLLKRFKASLCEFARVLVHSCRNSLVYDEYLFPSLLALLTGLSDSQVRAFRHTSTLLAMKLMTGLAKAAMIVSVQLQTTQRQYDMENSKEAHDRAPDRLEELQLLENRGEVVSMMNGTFRGVFVHRYRDLLPEIRAACIEELGVWLRTNPEDFLNDGCLKYLGWTLYDKQSPVRLQCVLALQGLYREKDFIGRLEFFTSRFKERMLSMVLDKNPDVAVEVVNLLLLIQMNTEEGLREEECAHIYPLVYAAHRGLASAAGSFLYNRLKGVIADDNRENDKSDNTAFLQILISFYIQSEFHEHGAYLVDSLWSVAGSELRDWETMTTLLLQDTGEEQGLMYEEEEALIDLMMCAIRQAVQATPPVGRTQGKKVVTYKSDNFSTHTYSTSPVLLPSAVLLDLFSICQYLDLLLSQICDIVEKHTDVTVLEASAHLASTFRSDHYTFSSRAHLAFSQLLDGLTESLNTYLSDVLQVGEHVCEVCIQIDMFVFFPPQAFELLCDLLLLYSANSAHSESALNALVHLPSDSLRSEMASFLVDYIFDTEETELNVEGEEEMKITLLQKRRNQLAGYCKLVIYGVLDLAAATDVFKHYSKFFSDYGDIIKETLSRSKLISPVQSAKTVCLSLQQLYSEMLLEDPSRQDLGEIRELAKKLAMSFGIDLHRVRKPLMALHMDGVSFAFREPQEGEKQHPNVAFLEILSEFSFKLLQPDRAQLAVFLKTKCPSAALSWRPVRMYQRSLEARFSSKPREQEGGDAVSSHDTPVAKRKRTTAQGEMYAHVCTDTQHARKLCDTCRHPVSSL</sequence>
<feature type="region of interest" description="Disordered" evidence="3">
    <location>
        <begin position="868"/>
        <end position="895"/>
    </location>
</feature>
<reference evidence="5" key="3">
    <citation type="submission" date="2025-09" db="UniProtKB">
        <authorList>
            <consortium name="Ensembl"/>
        </authorList>
    </citation>
    <scope>IDENTIFICATION</scope>
</reference>
<reference evidence="5" key="2">
    <citation type="submission" date="2025-08" db="UniProtKB">
        <authorList>
            <consortium name="Ensembl"/>
        </authorList>
    </citation>
    <scope>IDENTIFICATION</scope>
</reference>
<dbReference type="Pfam" id="PF08514">
    <property type="entry name" value="STAG"/>
    <property type="match status" value="1"/>
</dbReference>
<evidence type="ECO:0000313" key="6">
    <source>
        <dbReference type="Proteomes" id="UP000472265"/>
    </source>
</evidence>
<dbReference type="SUPFAM" id="SSF48371">
    <property type="entry name" value="ARM repeat"/>
    <property type="match status" value="1"/>
</dbReference>
<dbReference type="Ensembl" id="ENSSAUT00010058401.1">
    <property type="protein sequence ID" value="ENSSAUP00010055586.1"/>
    <property type="gene ID" value="ENSSAUG00010022859.1"/>
</dbReference>
<dbReference type="GO" id="GO:0003682">
    <property type="term" value="F:chromatin binding"/>
    <property type="evidence" value="ECO:0007669"/>
    <property type="project" value="TreeGrafter"/>
</dbReference>
<keyword evidence="2" id="KW-0158">Chromosome</keyword>
<dbReference type="Pfam" id="PF21581">
    <property type="entry name" value="SCD"/>
    <property type="match status" value="1"/>
</dbReference>
<proteinExistence type="inferred from homology"/>
<gene>
    <name evidence="5" type="primary">stag3</name>
</gene>
<keyword evidence="6" id="KW-1185">Reference proteome</keyword>
<dbReference type="InParanoid" id="A0A671Y3A5"/>
<dbReference type="Pfam" id="PF24571">
    <property type="entry name" value="HEAT_SCC3-SA"/>
    <property type="match status" value="1"/>
</dbReference>
<comment type="similarity">
    <text evidence="1 2">Belongs to the SCC3 family.</text>
</comment>
<dbReference type="GO" id="GO:0008278">
    <property type="term" value="C:cohesin complex"/>
    <property type="evidence" value="ECO:0007669"/>
    <property type="project" value="UniProtKB-UniRule"/>
</dbReference>
<dbReference type="AlphaFoldDB" id="A0A671Y3A5"/>
<dbReference type="InterPro" id="IPR039662">
    <property type="entry name" value="Cohesin_Scc3/SA"/>
</dbReference>
<reference evidence="5" key="1">
    <citation type="submission" date="2021-04" db="EMBL/GenBank/DDBJ databases">
        <authorList>
            <consortium name="Wellcome Sanger Institute Data Sharing"/>
        </authorList>
    </citation>
    <scope>NUCLEOTIDE SEQUENCE [LARGE SCALE GENOMIC DNA]</scope>
</reference>
<feature type="compositionally biased region" description="Polar residues" evidence="3">
    <location>
        <begin position="17"/>
        <end position="28"/>
    </location>
</feature>
<evidence type="ECO:0000256" key="1">
    <source>
        <dbReference type="ARBA" id="ARBA00005486"/>
    </source>
</evidence>
<dbReference type="PANTHER" id="PTHR11199">
    <property type="entry name" value="STROMAL ANTIGEN"/>
    <property type="match status" value="1"/>
</dbReference>
<keyword evidence="2" id="KW-0131">Cell cycle</keyword>
<comment type="subcellular location">
    <subcellularLocation>
        <location evidence="2">Nucleus</location>
    </subcellularLocation>
    <subcellularLocation>
        <location evidence="2">Chromosome</location>
    </subcellularLocation>
    <subcellularLocation>
        <location evidence="2">Chromosome</location>
        <location evidence="2">Centromere</location>
    </subcellularLocation>
</comment>
<evidence type="ECO:0000259" key="4">
    <source>
        <dbReference type="PROSITE" id="PS51425"/>
    </source>
</evidence>
<protein>
    <recommendedName>
        <fullName evidence="2">Cohesin subunit SA</fullName>
    </recommendedName>
    <alternativeName>
        <fullName evidence="2">SCC3 homolog</fullName>
    </alternativeName>
    <alternativeName>
        <fullName evidence="2">Stromal antigen</fullName>
    </alternativeName>
</protein>
<comment type="function">
    <text evidence="2">Component of cohesin complex, a complex required for the cohesion of sister chromatids after DNA replication. The cohesin complex apparently forms a large proteinaceous ring within which sister chromatids can be trapped. At anaphase, the complex is cleaved and dissociates from chromatin, allowing sister chromatids to segregate.</text>
</comment>
<keyword evidence="2" id="KW-0539">Nucleus</keyword>
<feature type="region of interest" description="Disordered" evidence="3">
    <location>
        <begin position="1"/>
        <end position="35"/>
    </location>
</feature>
<keyword evidence="2" id="KW-0159">Chromosome partition</keyword>
<organism evidence="5 6">
    <name type="scientific">Sparus aurata</name>
    <name type="common">Gilthead sea bream</name>
    <dbReference type="NCBI Taxonomy" id="8175"/>
    <lineage>
        <taxon>Eukaryota</taxon>
        <taxon>Metazoa</taxon>
        <taxon>Chordata</taxon>
        <taxon>Craniata</taxon>
        <taxon>Vertebrata</taxon>
        <taxon>Euteleostomi</taxon>
        <taxon>Actinopterygii</taxon>
        <taxon>Neopterygii</taxon>
        <taxon>Teleostei</taxon>
        <taxon>Neoteleostei</taxon>
        <taxon>Acanthomorphata</taxon>
        <taxon>Eupercaria</taxon>
        <taxon>Spariformes</taxon>
        <taxon>Sparidae</taxon>
        <taxon>Sparus</taxon>
    </lineage>
</organism>
<dbReference type="GO" id="GO:0007059">
    <property type="term" value="P:chromosome segregation"/>
    <property type="evidence" value="ECO:0007669"/>
    <property type="project" value="UniProtKB-KW"/>
</dbReference>
<dbReference type="GO" id="GO:0005634">
    <property type="term" value="C:nucleus"/>
    <property type="evidence" value="ECO:0007669"/>
    <property type="project" value="UniProtKB-SubCell"/>
</dbReference>
<dbReference type="GO" id="GO:0051301">
    <property type="term" value="P:cell division"/>
    <property type="evidence" value="ECO:0007669"/>
    <property type="project" value="UniProtKB-UniRule"/>
</dbReference>
<dbReference type="PROSITE" id="PS51425">
    <property type="entry name" value="SCD"/>
    <property type="match status" value="1"/>
</dbReference>
<dbReference type="GeneTree" id="ENSGT00950000182972"/>
<dbReference type="Proteomes" id="UP000472265">
    <property type="component" value="Chromosome 18"/>
</dbReference>
<comment type="subunit">
    <text evidence="2">Part of the cohesin complex which is composed of a heterodimer between a SMC1 protein (SMC1A or SMC1B) and SMC3, which are attached via their hinge domain, and RAD21 which link them at their heads, and one STAG protein.</text>
</comment>
<feature type="domain" description="SCD" evidence="4">
    <location>
        <begin position="250"/>
        <end position="335"/>
    </location>
</feature>
<evidence type="ECO:0000256" key="2">
    <source>
        <dbReference type="RuleBase" id="RU369063"/>
    </source>
</evidence>
<accession>A0A671Y3A5</accession>
<dbReference type="InterPro" id="IPR056396">
    <property type="entry name" value="HEAT_SCC3-SA"/>
</dbReference>
<dbReference type="InterPro" id="IPR020839">
    <property type="entry name" value="SCD"/>
</dbReference>
<keyword evidence="2" id="KW-0132">Cell division</keyword>
<dbReference type="PANTHER" id="PTHR11199:SF10">
    <property type="entry name" value="COHESIN SUBUNIT SA"/>
    <property type="match status" value="1"/>
</dbReference>
<dbReference type="GO" id="GO:0000785">
    <property type="term" value="C:chromatin"/>
    <property type="evidence" value="ECO:0007669"/>
    <property type="project" value="UniProtKB-UniRule"/>
</dbReference>
<dbReference type="GO" id="GO:0000775">
    <property type="term" value="C:chromosome, centromeric region"/>
    <property type="evidence" value="ECO:0007669"/>
    <property type="project" value="UniProtKB-SubCell"/>
</dbReference>
<name>A0A671Y3A5_SPAAU</name>
<evidence type="ECO:0000256" key="3">
    <source>
        <dbReference type="SAM" id="MobiDB-lite"/>
    </source>
</evidence>
<dbReference type="InterPro" id="IPR013721">
    <property type="entry name" value="STAG"/>
</dbReference>
<dbReference type="OMA" id="LEMYSST"/>
<dbReference type="InterPro" id="IPR016024">
    <property type="entry name" value="ARM-type_fold"/>
</dbReference>